<dbReference type="CDD" id="cd00009">
    <property type="entry name" value="AAA"/>
    <property type="match status" value="1"/>
</dbReference>
<dbReference type="SMART" id="SM00382">
    <property type="entry name" value="AAA"/>
    <property type="match status" value="1"/>
</dbReference>
<keyword evidence="4" id="KW-0804">Transcription</keyword>
<dbReference type="InterPro" id="IPR003593">
    <property type="entry name" value="AAA+_ATPase"/>
</dbReference>
<dbReference type="InterPro" id="IPR002078">
    <property type="entry name" value="Sigma_54_int"/>
</dbReference>
<dbReference type="InterPro" id="IPR027417">
    <property type="entry name" value="P-loop_NTPase"/>
</dbReference>
<keyword evidence="7" id="KW-1185">Reference proteome</keyword>
<dbReference type="KEGG" id="mgm:Mmc1_1665"/>
<evidence type="ECO:0000313" key="7">
    <source>
        <dbReference type="Proteomes" id="UP000002586"/>
    </source>
</evidence>
<reference evidence="6 7" key="2">
    <citation type="journal article" date="2012" name="Int. J. Syst. Evol. Microbiol.">
        <title>Magnetococcus marinus gen. nov., sp. nov., a marine, magnetotactic bacterium that represents a novel lineage (Magnetococcaceae fam. nov.; Magnetococcales ord. nov.) at the base of the Alphaproteobacteria.</title>
        <authorList>
            <person name="Bazylinski D.A."/>
            <person name="Williams T.J."/>
            <person name="Lefevre C.T."/>
            <person name="Berg R.J."/>
            <person name="Zhang C.L."/>
            <person name="Bowser S.S."/>
            <person name="Dean A.J."/>
            <person name="Beveridge T.J."/>
        </authorList>
    </citation>
    <scope>NUCLEOTIDE SEQUENCE [LARGE SCALE GENOMIC DNA]</scope>
    <source>
        <strain evidence="7">ATCC BAA-1437 / JCM 17883 / MC-1</strain>
    </source>
</reference>
<protein>
    <submittedName>
        <fullName evidence="6">Sigma54 specific transcriptional regulator, Fis family</fullName>
    </submittedName>
</protein>
<evidence type="ECO:0000256" key="3">
    <source>
        <dbReference type="ARBA" id="ARBA00023015"/>
    </source>
</evidence>
<dbReference type="EMBL" id="CP000471">
    <property type="protein sequence ID" value="ABK44174.1"/>
    <property type="molecule type" value="Genomic_DNA"/>
</dbReference>
<dbReference type="PROSITE" id="PS50045">
    <property type="entry name" value="SIGMA54_INTERACT_4"/>
    <property type="match status" value="1"/>
</dbReference>
<dbReference type="GO" id="GO:0005524">
    <property type="term" value="F:ATP binding"/>
    <property type="evidence" value="ECO:0007669"/>
    <property type="project" value="UniProtKB-KW"/>
</dbReference>
<dbReference type="GO" id="GO:0043565">
    <property type="term" value="F:sequence-specific DNA binding"/>
    <property type="evidence" value="ECO:0007669"/>
    <property type="project" value="InterPro"/>
</dbReference>
<feature type="domain" description="Sigma-54 factor interaction" evidence="5">
    <location>
        <begin position="132"/>
        <end position="358"/>
    </location>
</feature>
<dbReference type="PROSITE" id="PS00688">
    <property type="entry name" value="SIGMA54_INTERACT_3"/>
    <property type="match status" value="1"/>
</dbReference>
<dbReference type="PROSITE" id="PS00675">
    <property type="entry name" value="SIGMA54_INTERACT_1"/>
    <property type="match status" value="1"/>
</dbReference>
<dbReference type="SUPFAM" id="SSF46689">
    <property type="entry name" value="Homeodomain-like"/>
    <property type="match status" value="1"/>
</dbReference>
<dbReference type="RefSeq" id="WP_011713322.1">
    <property type="nucleotide sequence ID" value="NC_008576.1"/>
</dbReference>
<dbReference type="STRING" id="156889.Mmc1_1665"/>
<dbReference type="InterPro" id="IPR009057">
    <property type="entry name" value="Homeodomain-like_sf"/>
</dbReference>
<dbReference type="Pfam" id="PF25601">
    <property type="entry name" value="AAA_lid_14"/>
    <property type="match status" value="1"/>
</dbReference>
<keyword evidence="3" id="KW-0805">Transcription regulation</keyword>
<dbReference type="GO" id="GO:0006355">
    <property type="term" value="P:regulation of DNA-templated transcription"/>
    <property type="evidence" value="ECO:0007669"/>
    <property type="project" value="InterPro"/>
</dbReference>
<dbReference type="SUPFAM" id="SSF52540">
    <property type="entry name" value="P-loop containing nucleoside triphosphate hydrolases"/>
    <property type="match status" value="1"/>
</dbReference>
<dbReference type="InterPro" id="IPR002197">
    <property type="entry name" value="HTH_Fis"/>
</dbReference>
<dbReference type="Pfam" id="PF02954">
    <property type="entry name" value="HTH_8"/>
    <property type="match status" value="1"/>
</dbReference>
<proteinExistence type="predicted"/>
<dbReference type="InterPro" id="IPR058031">
    <property type="entry name" value="AAA_lid_NorR"/>
</dbReference>
<keyword evidence="1" id="KW-0547">Nucleotide-binding</keyword>
<evidence type="ECO:0000259" key="5">
    <source>
        <dbReference type="PROSITE" id="PS50045"/>
    </source>
</evidence>
<dbReference type="FunFam" id="3.40.50.300:FF:000006">
    <property type="entry name" value="DNA-binding transcriptional regulator NtrC"/>
    <property type="match status" value="1"/>
</dbReference>
<dbReference type="InterPro" id="IPR025944">
    <property type="entry name" value="Sigma_54_int_dom_CS"/>
</dbReference>
<accession>A0L881</accession>
<reference evidence="7" key="1">
    <citation type="journal article" date="2009" name="Appl. Environ. Microbiol.">
        <title>Complete genome sequence of the chemolithoautotrophic marine magnetotactic coccus strain MC-1.</title>
        <authorList>
            <person name="Schubbe S."/>
            <person name="Williams T.J."/>
            <person name="Xie G."/>
            <person name="Kiss H.E."/>
            <person name="Brettin T.S."/>
            <person name="Martinez D."/>
            <person name="Ross C.A."/>
            <person name="Schuler D."/>
            <person name="Cox B.L."/>
            <person name="Nealson K.H."/>
            <person name="Bazylinski D.A."/>
        </authorList>
    </citation>
    <scope>NUCLEOTIDE SEQUENCE [LARGE SCALE GENOMIC DNA]</scope>
    <source>
        <strain evidence="7">ATCC BAA-1437 / JCM 17883 / MC-1</strain>
    </source>
</reference>
<organism evidence="6 7">
    <name type="scientific">Magnetococcus marinus (strain ATCC BAA-1437 / JCM 17883 / MC-1)</name>
    <dbReference type="NCBI Taxonomy" id="156889"/>
    <lineage>
        <taxon>Bacteria</taxon>
        <taxon>Pseudomonadati</taxon>
        <taxon>Pseudomonadota</taxon>
        <taxon>Magnetococcia</taxon>
        <taxon>Magnetococcales</taxon>
        <taxon>Magnetococcaceae</taxon>
        <taxon>Magnetococcus</taxon>
    </lineage>
</organism>
<dbReference type="eggNOG" id="COG3829">
    <property type="taxonomic scope" value="Bacteria"/>
</dbReference>
<dbReference type="InterPro" id="IPR025662">
    <property type="entry name" value="Sigma_54_int_dom_ATP-bd_1"/>
</dbReference>
<dbReference type="GO" id="GO:0000160">
    <property type="term" value="P:phosphorelay signal transduction system"/>
    <property type="evidence" value="ECO:0007669"/>
    <property type="project" value="UniProtKB-KW"/>
</dbReference>
<dbReference type="AlphaFoldDB" id="A0L881"/>
<evidence type="ECO:0000256" key="4">
    <source>
        <dbReference type="ARBA" id="ARBA00023163"/>
    </source>
</evidence>
<sequence length="467" mass="52010">MSVTPRPEHLESLFYQTDPATLLDANYHILATNLAYRTAFHQGHEVAGRACYDVSHGFNRPCDEVGECCPLKLSIQSGVRSTMLHVHHLAHGKEYVRVEIEPIFDGAESALYYKEVLRRTFIASAEPKAHGLVGTSHAFINLLEKVHQVAPESVPVLLTGESGTGKELIARAVHDASNRANGPFVPVECSGLTETLFESELFGHRKGAFTGALSDKQGLVEAARGGTLFLDEIGDVPLLQQVKLLRLLESHTFRKVGETEVKKADFRLVCATNRNLDERMAQGLFRRDLYYRISTFPIKLPALRERRQDIGLLAHSILMRVAPERKLRLSQGAEQLLKNYAFPGNIRELLNLLERARILSSENQLSTHHFPALCHETTATDAAPTIHPHFVPPEDKILSLKALEQRYLSFLLERHTGNQEYLAQALGVSLRTLTRKIAALKRSTGRATPEAGSLKSGQDRLVCERSS</sequence>
<dbReference type="Gene3D" id="1.10.10.60">
    <property type="entry name" value="Homeodomain-like"/>
    <property type="match status" value="1"/>
</dbReference>
<dbReference type="Proteomes" id="UP000002586">
    <property type="component" value="Chromosome"/>
</dbReference>
<dbReference type="OrthoDB" id="9805953at2"/>
<dbReference type="HOGENOM" id="CLU_000445_8_10_5"/>
<dbReference type="Pfam" id="PF00158">
    <property type="entry name" value="Sigma54_activat"/>
    <property type="match status" value="1"/>
</dbReference>
<evidence type="ECO:0000256" key="1">
    <source>
        <dbReference type="ARBA" id="ARBA00022741"/>
    </source>
</evidence>
<dbReference type="PANTHER" id="PTHR32071">
    <property type="entry name" value="TRANSCRIPTIONAL REGULATORY PROTEIN"/>
    <property type="match status" value="1"/>
</dbReference>
<gene>
    <name evidence="6" type="ordered locus">Mmc1_1665</name>
</gene>
<evidence type="ECO:0000313" key="6">
    <source>
        <dbReference type="EMBL" id="ABK44174.1"/>
    </source>
</evidence>
<dbReference type="Gene3D" id="1.10.8.60">
    <property type="match status" value="1"/>
</dbReference>
<keyword evidence="2" id="KW-0067">ATP-binding</keyword>
<name>A0L881_MAGMM</name>
<evidence type="ECO:0000256" key="2">
    <source>
        <dbReference type="ARBA" id="ARBA00022840"/>
    </source>
</evidence>
<dbReference type="Gene3D" id="3.40.50.300">
    <property type="entry name" value="P-loop containing nucleotide triphosphate hydrolases"/>
    <property type="match status" value="1"/>
</dbReference>